<organism evidence="2 3">
    <name type="scientific">Mycobacterium tuberculosis</name>
    <dbReference type="NCBI Taxonomy" id="1773"/>
    <lineage>
        <taxon>Bacteria</taxon>
        <taxon>Bacillati</taxon>
        <taxon>Actinomycetota</taxon>
        <taxon>Actinomycetes</taxon>
        <taxon>Mycobacteriales</taxon>
        <taxon>Mycobacteriaceae</taxon>
        <taxon>Mycobacterium</taxon>
        <taxon>Mycobacterium tuberculosis complex</taxon>
    </lineage>
</organism>
<accession>A0A655JGA0</accession>
<evidence type="ECO:0000313" key="2">
    <source>
        <dbReference type="EMBL" id="COW88184.1"/>
    </source>
</evidence>
<sequence>MSIMSFAESGGCPGRADRRQGQAPTSAERLAPHADAQPELLACLAGVARSTG</sequence>
<proteinExistence type="predicted"/>
<protein>
    <submittedName>
        <fullName evidence="2">Uncharacterized protein</fullName>
    </submittedName>
</protein>
<reference evidence="2 3" key="1">
    <citation type="submission" date="2015-03" db="EMBL/GenBank/DDBJ databases">
        <authorList>
            <consortium name="Pathogen Informatics"/>
        </authorList>
    </citation>
    <scope>NUCLEOTIDE SEQUENCE [LARGE SCALE GENOMIC DNA]</scope>
    <source>
        <strain evidence="2 3">M09401471</strain>
    </source>
</reference>
<gene>
    <name evidence="2" type="ORF">ERS007720_03468</name>
</gene>
<feature type="region of interest" description="Disordered" evidence="1">
    <location>
        <begin position="1"/>
        <end position="35"/>
    </location>
</feature>
<evidence type="ECO:0000313" key="3">
    <source>
        <dbReference type="Proteomes" id="UP000044938"/>
    </source>
</evidence>
<dbReference type="AlphaFoldDB" id="A0A655JGA0"/>
<dbReference type="EMBL" id="CSAJ01000561">
    <property type="protein sequence ID" value="COW88184.1"/>
    <property type="molecule type" value="Genomic_DNA"/>
</dbReference>
<evidence type="ECO:0000256" key="1">
    <source>
        <dbReference type="SAM" id="MobiDB-lite"/>
    </source>
</evidence>
<dbReference type="Proteomes" id="UP000044938">
    <property type="component" value="Unassembled WGS sequence"/>
</dbReference>
<name>A0A655JGA0_MYCTX</name>